<dbReference type="InterPro" id="IPR046341">
    <property type="entry name" value="SET_dom_sf"/>
</dbReference>
<feature type="domain" description="SET" evidence="3">
    <location>
        <begin position="13"/>
        <end position="121"/>
    </location>
</feature>
<dbReference type="Pfam" id="PF00856">
    <property type="entry name" value="SET"/>
    <property type="match status" value="1"/>
</dbReference>
<dbReference type="SUPFAM" id="SSF82199">
    <property type="entry name" value="SET domain"/>
    <property type="match status" value="1"/>
</dbReference>
<dbReference type="AlphaFoldDB" id="A0A2H3CD62"/>
<evidence type="ECO:0000256" key="2">
    <source>
        <dbReference type="ARBA" id="ARBA00038160"/>
    </source>
</evidence>
<feature type="domain" description="CMP/dCMP-type deaminase" evidence="4">
    <location>
        <begin position="307"/>
        <end position="453"/>
    </location>
</feature>
<dbReference type="CDD" id="cd10540">
    <property type="entry name" value="SET_SpSet7-like"/>
    <property type="match status" value="1"/>
</dbReference>
<dbReference type="GO" id="GO:0005634">
    <property type="term" value="C:nucleus"/>
    <property type="evidence" value="ECO:0007669"/>
    <property type="project" value="TreeGrafter"/>
</dbReference>
<evidence type="ECO:0000259" key="4">
    <source>
        <dbReference type="PROSITE" id="PS51747"/>
    </source>
</evidence>
<dbReference type="Gene3D" id="3.40.140.10">
    <property type="entry name" value="Cytidine Deaminase, domain 2"/>
    <property type="match status" value="1"/>
</dbReference>
<dbReference type="GO" id="GO:0052717">
    <property type="term" value="F:tRNA-specific adenosine-34 deaminase activity"/>
    <property type="evidence" value="ECO:0007669"/>
    <property type="project" value="UniProtKB-EC"/>
</dbReference>
<sequence>MPSPSAPEHLNNTGCRIQYSEGKGRGIYASRFIVKRTLVEISPILLFSKEEYESHGRHTVLDHYTFKCKDGRMALALGLGSLFNHSDPPNVTYEIDLATDCIRYTTIRDIEPGEELCIFYGHNLWFQPVESDSHPTEESEAEEPLPMSASQSHDDIVAEDNLPFFKIKPPPDEEDLASIRTSLGGGYPGPKAHNCNAQVTPVNLSTISTAKQTFDRWLKQAGLDTDDLGHLKRVQKQDGRTRLLLTALPTCPSPPADFNLPDPIQLPVPTSAALTPTSLALKSSYWPTIYAPRRKGETEPWSQGKVAWARDAMSLTVATALRAQENGELPIAAHVPIPYDVDNEEAILVTTTASDTRTSTGHPLRHCVPNLVRGIVDRYHEARRRSSPPPDSAKNGTNYLLTSLSLFITHEPCVMCSMALLHSRVKEVFYLIPMEKTGGCGGATCLPTLPGVNHRYTIWRWRDGDFDVDCIRIHENSDA</sequence>
<dbReference type="GO" id="GO:0005737">
    <property type="term" value="C:cytoplasm"/>
    <property type="evidence" value="ECO:0007669"/>
    <property type="project" value="TreeGrafter"/>
</dbReference>
<keyword evidence="6" id="KW-1185">Reference proteome</keyword>
<accession>A0A2H3CD62</accession>
<dbReference type="GO" id="GO:0002100">
    <property type="term" value="P:tRNA wobble adenosine to inosine editing"/>
    <property type="evidence" value="ECO:0007669"/>
    <property type="project" value="InterPro"/>
</dbReference>
<protein>
    <recommendedName>
        <fullName evidence="7">Cytidine deaminase-like protein</fullName>
    </recommendedName>
</protein>
<evidence type="ECO:0000259" key="3">
    <source>
        <dbReference type="PROSITE" id="PS50280"/>
    </source>
</evidence>
<dbReference type="InterPro" id="IPR001214">
    <property type="entry name" value="SET_dom"/>
</dbReference>
<dbReference type="PANTHER" id="PTHR11079">
    <property type="entry name" value="CYTOSINE DEAMINASE FAMILY MEMBER"/>
    <property type="match status" value="1"/>
</dbReference>
<dbReference type="STRING" id="1076256.A0A2H3CD62"/>
<dbReference type="Proteomes" id="UP000218334">
    <property type="component" value="Unassembled WGS sequence"/>
</dbReference>
<evidence type="ECO:0000313" key="6">
    <source>
        <dbReference type="Proteomes" id="UP000218334"/>
    </source>
</evidence>
<dbReference type="PANTHER" id="PTHR11079:SF156">
    <property type="entry name" value="INACTIVE TRNA-SPECIFIC ADENOSINE DEAMINASE-LIKE PROTEIN 3-RELATED"/>
    <property type="match status" value="1"/>
</dbReference>
<name>A0A2H3CD62_9AGAR</name>
<evidence type="ECO:0008006" key="7">
    <source>
        <dbReference type="Google" id="ProtNLM"/>
    </source>
</evidence>
<reference evidence="6" key="1">
    <citation type="journal article" date="2017" name="Nat. Ecol. Evol.">
        <title>Genome expansion and lineage-specific genetic innovations in the forest pathogenic fungi Armillaria.</title>
        <authorList>
            <person name="Sipos G."/>
            <person name="Prasanna A.N."/>
            <person name="Walter M.C."/>
            <person name="O'Connor E."/>
            <person name="Balint B."/>
            <person name="Krizsan K."/>
            <person name="Kiss B."/>
            <person name="Hess J."/>
            <person name="Varga T."/>
            <person name="Slot J."/>
            <person name="Riley R."/>
            <person name="Boka B."/>
            <person name="Rigling D."/>
            <person name="Barry K."/>
            <person name="Lee J."/>
            <person name="Mihaltcheva S."/>
            <person name="LaButti K."/>
            <person name="Lipzen A."/>
            <person name="Waldron R."/>
            <person name="Moloney N.M."/>
            <person name="Sperisen C."/>
            <person name="Kredics L."/>
            <person name="Vagvoelgyi C."/>
            <person name="Patrignani A."/>
            <person name="Fitzpatrick D."/>
            <person name="Nagy I."/>
            <person name="Doyle S."/>
            <person name="Anderson J.B."/>
            <person name="Grigoriev I.V."/>
            <person name="Gueldener U."/>
            <person name="Muensterkoetter M."/>
            <person name="Nagy L.G."/>
        </authorList>
    </citation>
    <scope>NUCLEOTIDE SEQUENCE [LARGE SCALE GENOMIC DNA]</scope>
    <source>
        <strain evidence="6">28-4</strain>
    </source>
</reference>
<organism evidence="5 6">
    <name type="scientific">Armillaria solidipes</name>
    <dbReference type="NCBI Taxonomy" id="1076256"/>
    <lineage>
        <taxon>Eukaryota</taxon>
        <taxon>Fungi</taxon>
        <taxon>Dikarya</taxon>
        <taxon>Basidiomycota</taxon>
        <taxon>Agaricomycotina</taxon>
        <taxon>Agaricomycetes</taxon>
        <taxon>Agaricomycetidae</taxon>
        <taxon>Agaricales</taxon>
        <taxon>Marasmiineae</taxon>
        <taxon>Physalacriaceae</taxon>
        <taxon>Armillaria</taxon>
    </lineage>
</organism>
<dbReference type="PROSITE" id="PS51747">
    <property type="entry name" value="CYT_DCMP_DEAMINASES_2"/>
    <property type="match status" value="1"/>
</dbReference>
<dbReference type="Pfam" id="PF00383">
    <property type="entry name" value="dCMP_cyt_deam_1"/>
    <property type="match status" value="1"/>
</dbReference>
<evidence type="ECO:0000256" key="1">
    <source>
        <dbReference type="ARBA" id="ARBA00022694"/>
    </source>
</evidence>
<dbReference type="PROSITE" id="PS50280">
    <property type="entry name" value="SET"/>
    <property type="match status" value="1"/>
</dbReference>
<comment type="similarity">
    <text evidence="2">Belongs to the cytidine and deoxycytidylate deaminase family. ADAT3 subfamily.</text>
</comment>
<dbReference type="Gene3D" id="2.170.270.10">
    <property type="entry name" value="SET domain"/>
    <property type="match status" value="1"/>
</dbReference>
<dbReference type="InterPro" id="IPR016193">
    <property type="entry name" value="Cytidine_deaminase-like"/>
</dbReference>
<evidence type="ECO:0000313" key="5">
    <source>
        <dbReference type="EMBL" id="PBK74717.1"/>
    </source>
</evidence>
<dbReference type="EMBL" id="KZ293418">
    <property type="protein sequence ID" value="PBK74717.1"/>
    <property type="molecule type" value="Genomic_DNA"/>
</dbReference>
<dbReference type="SUPFAM" id="SSF53927">
    <property type="entry name" value="Cytidine deaminase-like"/>
    <property type="match status" value="1"/>
</dbReference>
<dbReference type="SMART" id="SM00317">
    <property type="entry name" value="SET"/>
    <property type="match status" value="1"/>
</dbReference>
<proteinExistence type="inferred from homology"/>
<keyword evidence="1" id="KW-0819">tRNA processing</keyword>
<dbReference type="CDD" id="cd01285">
    <property type="entry name" value="nucleoside_deaminase"/>
    <property type="match status" value="1"/>
</dbReference>
<dbReference type="GO" id="GO:0046872">
    <property type="term" value="F:metal ion binding"/>
    <property type="evidence" value="ECO:0007669"/>
    <property type="project" value="UniProtKB-KW"/>
</dbReference>
<dbReference type="InterPro" id="IPR002125">
    <property type="entry name" value="CMP_dCMP_dom"/>
</dbReference>
<gene>
    <name evidence="5" type="ORF">ARMSODRAFT_1080409</name>
</gene>